<dbReference type="Proteomes" id="UP001595965">
    <property type="component" value="Unassembled WGS sequence"/>
</dbReference>
<dbReference type="InterPro" id="IPR014746">
    <property type="entry name" value="Gln_synth/guanido_kin_cat_dom"/>
</dbReference>
<comment type="similarity">
    <text evidence="5">Belongs to the glutamate--cysteine ligase type 2 family. YbdK subfamily.</text>
</comment>
<dbReference type="Pfam" id="PF04107">
    <property type="entry name" value="GCS2"/>
    <property type="match status" value="1"/>
</dbReference>
<dbReference type="NCBIfam" id="TIGR02050">
    <property type="entry name" value="gshA_cyan_rel"/>
    <property type="match status" value="1"/>
</dbReference>
<comment type="caution">
    <text evidence="7">The sequence shown here is derived from an EMBL/GenBank/DDBJ whole genome shotgun (WGS) entry which is preliminary data.</text>
</comment>
<dbReference type="EC" id="6.3.2.2" evidence="5"/>
<evidence type="ECO:0000256" key="3">
    <source>
        <dbReference type="ARBA" id="ARBA00022840"/>
    </source>
</evidence>
<keyword evidence="8" id="KW-1185">Reference proteome</keyword>
<name>A0ABV8XZD5_9MICC</name>
<dbReference type="RefSeq" id="WP_344229219.1">
    <property type="nucleotide sequence ID" value="NZ_BAAALH010000002.1"/>
</dbReference>
<keyword evidence="1 5" id="KW-0436">Ligase</keyword>
<dbReference type="GO" id="GO:0004357">
    <property type="term" value="F:glutamate-cysteine ligase activity"/>
    <property type="evidence" value="ECO:0007669"/>
    <property type="project" value="UniProtKB-EC"/>
</dbReference>
<dbReference type="EMBL" id="JBHSEN010000001">
    <property type="protein sequence ID" value="MFC4428938.1"/>
    <property type="molecule type" value="Genomic_DNA"/>
</dbReference>
<gene>
    <name evidence="7" type="ORF">ACFO0K_04500</name>
</gene>
<reference evidence="8" key="1">
    <citation type="journal article" date="2019" name="Int. J. Syst. Evol. Microbiol.">
        <title>The Global Catalogue of Microorganisms (GCM) 10K type strain sequencing project: providing services to taxonomists for standard genome sequencing and annotation.</title>
        <authorList>
            <consortium name="The Broad Institute Genomics Platform"/>
            <consortium name="The Broad Institute Genome Sequencing Center for Infectious Disease"/>
            <person name="Wu L."/>
            <person name="Ma J."/>
        </authorList>
    </citation>
    <scope>NUCLEOTIDE SEQUENCE [LARGE SCALE GENOMIC DNA]</scope>
    <source>
        <strain evidence="8">CGMCC 1.12125</strain>
    </source>
</reference>
<comment type="function">
    <text evidence="5">ATP-dependent carboxylate-amine ligase which exhibits weak glutamate--cysteine ligase activity.</text>
</comment>
<dbReference type="SUPFAM" id="SSF55931">
    <property type="entry name" value="Glutamine synthetase/guanido kinase"/>
    <property type="match status" value="1"/>
</dbReference>
<keyword evidence="3 5" id="KW-0067">ATP-binding</keyword>
<dbReference type="InterPro" id="IPR011793">
    <property type="entry name" value="YbdK"/>
</dbReference>
<proteinExistence type="inferred from homology"/>
<dbReference type="InterPro" id="IPR050141">
    <property type="entry name" value="GCL_type2/YbdK_subfam"/>
</dbReference>
<dbReference type="PANTHER" id="PTHR36510:SF1">
    <property type="entry name" value="GLUTAMATE--CYSTEINE LIGASE 2-RELATED"/>
    <property type="match status" value="1"/>
</dbReference>
<evidence type="ECO:0000256" key="6">
    <source>
        <dbReference type="SAM" id="MobiDB-lite"/>
    </source>
</evidence>
<evidence type="ECO:0000256" key="4">
    <source>
        <dbReference type="ARBA" id="ARBA00048819"/>
    </source>
</evidence>
<evidence type="ECO:0000256" key="5">
    <source>
        <dbReference type="HAMAP-Rule" id="MF_01609"/>
    </source>
</evidence>
<protein>
    <recommendedName>
        <fullName evidence="5">Putative glutamate--cysteine ligase 2</fullName>
        <ecNumber evidence="5">6.3.2.2</ecNumber>
    </recommendedName>
    <alternativeName>
        <fullName evidence="5">Gamma-glutamylcysteine synthetase 2</fullName>
        <shortName evidence="5">GCS 2</shortName>
        <shortName evidence="5">Gamma-GCS 2</shortName>
    </alternativeName>
</protein>
<keyword evidence="2 5" id="KW-0547">Nucleotide-binding</keyword>
<dbReference type="HAMAP" id="MF_01609">
    <property type="entry name" value="Glu_cys_ligase_2"/>
    <property type="match status" value="1"/>
</dbReference>
<organism evidence="7 8">
    <name type="scientific">Citricoccus alkalitolerans</name>
    <dbReference type="NCBI Taxonomy" id="246603"/>
    <lineage>
        <taxon>Bacteria</taxon>
        <taxon>Bacillati</taxon>
        <taxon>Actinomycetota</taxon>
        <taxon>Actinomycetes</taxon>
        <taxon>Micrococcales</taxon>
        <taxon>Micrococcaceae</taxon>
        <taxon>Citricoccus</taxon>
    </lineage>
</organism>
<evidence type="ECO:0000256" key="2">
    <source>
        <dbReference type="ARBA" id="ARBA00022741"/>
    </source>
</evidence>
<evidence type="ECO:0000313" key="8">
    <source>
        <dbReference type="Proteomes" id="UP001595965"/>
    </source>
</evidence>
<comment type="catalytic activity">
    <reaction evidence="4 5">
        <text>L-cysteine + L-glutamate + ATP = gamma-L-glutamyl-L-cysteine + ADP + phosphate + H(+)</text>
        <dbReference type="Rhea" id="RHEA:13285"/>
        <dbReference type="ChEBI" id="CHEBI:15378"/>
        <dbReference type="ChEBI" id="CHEBI:29985"/>
        <dbReference type="ChEBI" id="CHEBI:30616"/>
        <dbReference type="ChEBI" id="CHEBI:35235"/>
        <dbReference type="ChEBI" id="CHEBI:43474"/>
        <dbReference type="ChEBI" id="CHEBI:58173"/>
        <dbReference type="ChEBI" id="CHEBI:456216"/>
        <dbReference type="EC" id="6.3.2.2"/>
    </reaction>
</comment>
<feature type="region of interest" description="Disordered" evidence="6">
    <location>
        <begin position="363"/>
        <end position="400"/>
    </location>
</feature>
<evidence type="ECO:0000313" key="7">
    <source>
        <dbReference type="EMBL" id="MFC4428938.1"/>
    </source>
</evidence>
<dbReference type="PANTHER" id="PTHR36510">
    <property type="entry name" value="GLUTAMATE--CYSTEINE LIGASE 2-RELATED"/>
    <property type="match status" value="1"/>
</dbReference>
<dbReference type="NCBIfam" id="NF010041">
    <property type="entry name" value="PRK13517.1-1"/>
    <property type="match status" value="1"/>
</dbReference>
<sequence length="400" mass="43115">MRTFGVEEELLLVDAATLEPLPAGEWAVDLQGDDHLASGHRVAVELQQEQIEVISPPQTTVAGQLEAIRTGRALAEQAALRVGGRVAALPTAPGRLSPHPVPGVRYRRIGEQFGIIAAEQLLNGFHIHVGVESRNEAVSVLDRIRVWLPTLLALSANSPFWSGRDTGYASYRYQAWSRWPTAGPTEIFRSPAGYDRHRAHMLDTGVPLDSGMLYYDARLCEHQPTLEVRIADVCLDVADAAALAALVRALVETSSRDGRWPVPEVPASLLRTWSWLASRSGVEGQLIDPATGAPAPAGDVVFHLLDYVRPVLAEYGEEATVETAMADILRRGTGAQRQRHAYEDRREARDVVADALEVTHAGSSLGGTAGLVESGTPEESDRTGASPADEEGLSPLSGKD</sequence>
<accession>A0ABV8XZD5</accession>
<dbReference type="InterPro" id="IPR006336">
    <property type="entry name" value="GCS2"/>
</dbReference>
<dbReference type="Gene3D" id="3.30.590.20">
    <property type="match status" value="1"/>
</dbReference>
<evidence type="ECO:0000256" key="1">
    <source>
        <dbReference type="ARBA" id="ARBA00022598"/>
    </source>
</evidence>